<keyword evidence="9" id="KW-0408">Iron</keyword>
<evidence type="ECO:0000256" key="10">
    <source>
        <dbReference type="ARBA" id="ARBA00023033"/>
    </source>
</evidence>
<keyword evidence="3" id="KW-1003">Cell membrane</keyword>
<proteinExistence type="inferred from homology"/>
<dbReference type="AlphaFoldDB" id="A0A2A4T4K8"/>
<evidence type="ECO:0000256" key="2">
    <source>
        <dbReference type="ARBA" id="ARBA00010823"/>
    </source>
</evidence>
<evidence type="ECO:0000259" key="13">
    <source>
        <dbReference type="Pfam" id="PF00487"/>
    </source>
</evidence>
<dbReference type="PANTHER" id="PTHR38674:SF1">
    <property type="entry name" value="ALKANE 1-MONOOXYGENASE 1"/>
    <property type="match status" value="1"/>
</dbReference>
<evidence type="ECO:0000256" key="4">
    <source>
        <dbReference type="ARBA" id="ARBA00022519"/>
    </source>
</evidence>
<dbReference type="PANTHER" id="PTHR38674">
    <property type="entry name" value="ALKANE 1-MONOOXYGENASE 1"/>
    <property type="match status" value="1"/>
</dbReference>
<dbReference type="GO" id="GO:0004497">
    <property type="term" value="F:monooxygenase activity"/>
    <property type="evidence" value="ECO:0007669"/>
    <property type="project" value="UniProtKB-KW"/>
</dbReference>
<evidence type="ECO:0000256" key="9">
    <source>
        <dbReference type="ARBA" id="ARBA00023004"/>
    </source>
</evidence>
<keyword evidence="7 12" id="KW-1133">Transmembrane helix</keyword>
<evidence type="ECO:0000313" key="14">
    <source>
        <dbReference type="EMBL" id="PCI28556.1"/>
    </source>
</evidence>
<sequence length="344" mass="40001">MKYFKQLSFLLTFQLPLQTLIGYVIGFNYFSPLICFLLVPLLDLMLGKDQNNSTMAEQALFFKALTLLWVPLQLAILIFGGYVVSHESLSPGQLIAFVFSIALLTGAGVTIAHELGHRRGWLEPLLAKLLLSSVCYTHFLIEHNQGHHQHVGTPQDAASARFQESFYAFYLRSVTGTYRNAWRIEQSRLIRRGFPFWSFHNQMLNFHCFSLLWMLSFQVSFGWTGLLYFCIQSFIAFSFLEATNYVEHYGLQRKEITPGKYEKVSIQHSWNANHFLTNRYLLHLERHSDHHLHPNRRYQALQHHEDSPQLPNGYAGMVPLALIPPLWFKVMNPRVLKWQQRGDL</sequence>
<dbReference type="InterPro" id="IPR033885">
    <property type="entry name" value="AlkB/XylM"/>
</dbReference>
<evidence type="ECO:0000256" key="1">
    <source>
        <dbReference type="ARBA" id="ARBA00004429"/>
    </source>
</evidence>
<evidence type="ECO:0000256" key="5">
    <source>
        <dbReference type="ARBA" id="ARBA00022692"/>
    </source>
</evidence>
<keyword evidence="4" id="KW-0997">Cell inner membrane</keyword>
<feature type="transmembrane region" description="Helical" evidence="12">
    <location>
        <begin position="20"/>
        <end position="39"/>
    </location>
</feature>
<keyword evidence="10 14" id="KW-0503">Monooxygenase</keyword>
<evidence type="ECO:0000256" key="12">
    <source>
        <dbReference type="SAM" id="Phobius"/>
    </source>
</evidence>
<organism evidence="14 15">
    <name type="scientific">SAR324 cluster bacterium</name>
    <dbReference type="NCBI Taxonomy" id="2024889"/>
    <lineage>
        <taxon>Bacteria</taxon>
        <taxon>Deltaproteobacteria</taxon>
        <taxon>SAR324 cluster</taxon>
    </lineage>
</organism>
<comment type="similarity">
    <text evidence="2">Belongs to the fatty acid desaturase type 1 family. AlkB subfamily.</text>
</comment>
<dbReference type="InterPro" id="IPR005804">
    <property type="entry name" value="FA_desaturase_dom"/>
</dbReference>
<feature type="transmembrane region" description="Helical" evidence="12">
    <location>
        <begin position="94"/>
        <end position="112"/>
    </location>
</feature>
<keyword evidence="6" id="KW-0479">Metal-binding</keyword>
<comment type="caution">
    <text evidence="14">The sequence shown here is derived from an EMBL/GenBank/DDBJ whole genome shotgun (WGS) entry which is preliminary data.</text>
</comment>
<comment type="subcellular location">
    <subcellularLocation>
        <location evidence="1">Cell inner membrane</location>
        <topology evidence="1">Multi-pass membrane protein</topology>
    </subcellularLocation>
</comment>
<gene>
    <name evidence="14" type="ORF">COB67_06145</name>
</gene>
<name>A0A2A4T4K8_9DELT</name>
<evidence type="ECO:0000313" key="15">
    <source>
        <dbReference type="Proteomes" id="UP000218113"/>
    </source>
</evidence>
<evidence type="ECO:0000256" key="8">
    <source>
        <dbReference type="ARBA" id="ARBA00023002"/>
    </source>
</evidence>
<dbReference type="GO" id="GO:0006629">
    <property type="term" value="P:lipid metabolic process"/>
    <property type="evidence" value="ECO:0007669"/>
    <property type="project" value="InterPro"/>
</dbReference>
<evidence type="ECO:0000256" key="6">
    <source>
        <dbReference type="ARBA" id="ARBA00022723"/>
    </source>
</evidence>
<keyword evidence="11 12" id="KW-0472">Membrane</keyword>
<accession>A0A2A4T4K8</accession>
<evidence type="ECO:0000256" key="7">
    <source>
        <dbReference type="ARBA" id="ARBA00022989"/>
    </source>
</evidence>
<dbReference type="CDD" id="cd03512">
    <property type="entry name" value="Alkane-hydroxylase"/>
    <property type="match status" value="1"/>
</dbReference>
<evidence type="ECO:0000256" key="11">
    <source>
        <dbReference type="ARBA" id="ARBA00023136"/>
    </source>
</evidence>
<dbReference type="EMBL" id="NVSR01000031">
    <property type="protein sequence ID" value="PCI28556.1"/>
    <property type="molecule type" value="Genomic_DNA"/>
</dbReference>
<feature type="transmembrane region" description="Helical" evidence="12">
    <location>
        <begin position="60"/>
        <end position="82"/>
    </location>
</feature>
<dbReference type="Proteomes" id="UP000218113">
    <property type="component" value="Unassembled WGS sequence"/>
</dbReference>
<keyword evidence="5 12" id="KW-0812">Transmembrane</keyword>
<dbReference type="GO" id="GO:0005886">
    <property type="term" value="C:plasma membrane"/>
    <property type="evidence" value="ECO:0007669"/>
    <property type="project" value="UniProtKB-SubCell"/>
</dbReference>
<feature type="domain" description="Fatty acid desaturase" evidence="13">
    <location>
        <begin position="97"/>
        <end position="317"/>
    </location>
</feature>
<protein>
    <submittedName>
        <fullName evidence="14">Alkane 1-monooxygenase</fullName>
    </submittedName>
</protein>
<reference evidence="15" key="1">
    <citation type="submission" date="2017-08" db="EMBL/GenBank/DDBJ databases">
        <title>A dynamic microbial community with high functional redundancy inhabits the cold, oxic subseafloor aquifer.</title>
        <authorList>
            <person name="Tully B.J."/>
            <person name="Wheat C.G."/>
            <person name="Glazer B.T."/>
            <person name="Huber J.A."/>
        </authorList>
    </citation>
    <scope>NUCLEOTIDE SEQUENCE [LARGE SCALE GENOMIC DNA]</scope>
</reference>
<dbReference type="Pfam" id="PF00487">
    <property type="entry name" value="FA_desaturase"/>
    <property type="match status" value="1"/>
</dbReference>
<keyword evidence="8" id="KW-0560">Oxidoreductase</keyword>
<evidence type="ECO:0000256" key="3">
    <source>
        <dbReference type="ARBA" id="ARBA00022475"/>
    </source>
</evidence>
<dbReference type="GO" id="GO:0046872">
    <property type="term" value="F:metal ion binding"/>
    <property type="evidence" value="ECO:0007669"/>
    <property type="project" value="UniProtKB-KW"/>
</dbReference>